<feature type="transmembrane region" description="Helical" evidence="1">
    <location>
        <begin position="6"/>
        <end position="24"/>
    </location>
</feature>
<dbReference type="Pfam" id="PF04550">
    <property type="entry name" value="Phage_holin_3_2"/>
    <property type="match status" value="1"/>
</dbReference>
<evidence type="ECO:0000256" key="1">
    <source>
        <dbReference type="SAM" id="Phobius"/>
    </source>
</evidence>
<dbReference type="AlphaFoldDB" id="A0A4R3NQ59"/>
<protein>
    <submittedName>
        <fullName evidence="2">Phage holin family 2</fullName>
    </submittedName>
</protein>
<dbReference type="OrthoDB" id="8596216at2"/>
<evidence type="ECO:0000313" key="2">
    <source>
        <dbReference type="EMBL" id="TCT36958.1"/>
    </source>
</evidence>
<dbReference type="Proteomes" id="UP000295055">
    <property type="component" value="Unassembled WGS sequence"/>
</dbReference>
<evidence type="ECO:0000313" key="3">
    <source>
        <dbReference type="Proteomes" id="UP000295055"/>
    </source>
</evidence>
<dbReference type="RefSeq" id="WP_132495652.1">
    <property type="nucleotide sequence ID" value="NZ_SMAS01000002.1"/>
</dbReference>
<gene>
    <name evidence="2" type="ORF">EC835_102423</name>
</gene>
<comment type="caution">
    <text evidence="2">The sequence shown here is derived from an EMBL/GenBank/DDBJ whole genome shotgun (WGS) entry which is preliminary data.</text>
</comment>
<feature type="transmembrane region" description="Helical" evidence="1">
    <location>
        <begin position="62"/>
        <end position="79"/>
    </location>
</feature>
<dbReference type="InterPro" id="IPR007633">
    <property type="entry name" value="Phage_P2_Holin"/>
</dbReference>
<keyword evidence="1" id="KW-0812">Transmembrane</keyword>
<proteinExistence type="predicted"/>
<sequence length="100" mass="10959">MEEHEKTFITLFFMGVLIAVGKILTSDEQITARLFFGRVFLGAAISVMAGAALIWFPNISPLAVTGIGTAFGIAGYQLVEMWLKKRGKALLQGKLKNDIR</sequence>
<reference evidence="2 3" key="1">
    <citation type="submission" date="2019-03" db="EMBL/GenBank/DDBJ databases">
        <title>Genomic analyses of the natural microbiome of Caenorhabditis elegans.</title>
        <authorList>
            <person name="Samuel B."/>
        </authorList>
    </citation>
    <scope>NUCLEOTIDE SEQUENCE [LARGE SCALE GENOMIC DNA]</scope>
    <source>
        <strain evidence="2 3">JUb102</strain>
    </source>
</reference>
<dbReference type="EMBL" id="SMAS01000002">
    <property type="protein sequence ID" value="TCT36958.1"/>
    <property type="molecule type" value="Genomic_DNA"/>
</dbReference>
<keyword evidence="1" id="KW-0472">Membrane</keyword>
<dbReference type="GO" id="GO:0044660">
    <property type="term" value="P:viral release via pore formation in host cell membrane"/>
    <property type="evidence" value="ECO:0007669"/>
    <property type="project" value="InterPro"/>
</dbReference>
<keyword evidence="1" id="KW-1133">Transmembrane helix</keyword>
<accession>A0A4R3NQ59</accession>
<name>A0A4R3NQ59_9GAMM</name>
<feature type="transmembrane region" description="Helical" evidence="1">
    <location>
        <begin position="36"/>
        <end position="56"/>
    </location>
</feature>
<organism evidence="2 3">
    <name type="scientific">Providencia alcalifaciens</name>
    <dbReference type="NCBI Taxonomy" id="126385"/>
    <lineage>
        <taxon>Bacteria</taxon>
        <taxon>Pseudomonadati</taxon>
        <taxon>Pseudomonadota</taxon>
        <taxon>Gammaproteobacteria</taxon>
        <taxon>Enterobacterales</taxon>
        <taxon>Morganellaceae</taxon>
        <taxon>Providencia</taxon>
    </lineage>
</organism>